<dbReference type="Pfam" id="PF07098">
    <property type="entry name" value="DUF1360"/>
    <property type="match status" value="1"/>
</dbReference>
<accession>A0A9Q4B0J6</accession>
<keyword evidence="1" id="KW-0472">Membrane</keyword>
<keyword evidence="1" id="KW-1133">Transmembrane helix</keyword>
<sequence length="118" mass="13261">MTFSILEFIVIGLAVFRLTHLFVYDTIMEPVRRLFIAEKAVTDENGQTVWTYVSKGTGVKKFVGMLLSCHWCFSVWVAAGLMIGLFLMPGIFMIVSYVFAFAAIAALIEEVVMTFFAN</sequence>
<feature type="transmembrane region" description="Helical" evidence="1">
    <location>
        <begin position="6"/>
        <end position="24"/>
    </location>
</feature>
<gene>
    <name evidence="2" type="ORF">HXA33_04530</name>
</gene>
<name>A0A9Q4B0J6_SALAG</name>
<feature type="transmembrane region" description="Helical" evidence="1">
    <location>
        <begin position="94"/>
        <end position="117"/>
    </location>
</feature>
<protein>
    <submittedName>
        <fullName evidence="2">DUF1360 domain-containing protein</fullName>
    </submittedName>
</protein>
<evidence type="ECO:0000313" key="2">
    <source>
        <dbReference type="EMBL" id="MCR6095802.1"/>
    </source>
</evidence>
<keyword evidence="1" id="KW-0812">Transmembrane</keyword>
<dbReference type="AlphaFoldDB" id="A0A9Q4B0J6"/>
<dbReference type="Proteomes" id="UP001057753">
    <property type="component" value="Unassembled WGS sequence"/>
</dbReference>
<comment type="caution">
    <text evidence="2">The sequence shown here is derived from an EMBL/GenBank/DDBJ whole genome shotgun (WGS) entry which is preliminary data.</text>
</comment>
<dbReference type="InterPro" id="IPR010773">
    <property type="entry name" value="Mycophage_PG1_Gp7"/>
</dbReference>
<evidence type="ECO:0000256" key="1">
    <source>
        <dbReference type="SAM" id="Phobius"/>
    </source>
</evidence>
<keyword evidence="3" id="KW-1185">Reference proteome</keyword>
<reference evidence="2" key="1">
    <citation type="submission" date="2020-06" db="EMBL/GenBank/DDBJ databases">
        <title>Insight into the genomes of haloalkaliphilic bacilli from Kenyan soda lakes.</title>
        <authorList>
            <person name="Mwirichia R."/>
            <person name="Villamizar G.C."/>
            <person name="Poehlein A."/>
            <person name="Mugweru J."/>
            <person name="Kipnyargis A."/>
            <person name="Kiplimo D."/>
            <person name="Orwa P."/>
            <person name="Daniel R."/>
        </authorList>
    </citation>
    <scope>NUCLEOTIDE SEQUENCE</scope>
    <source>
        <strain evidence="2">B1096_S55</strain>
    </source>
</reference>
<evidence type="ECO:0000313" key="3">
    <source>
        <dbReference type="Proteomes" id="UP001057753"/>
    </source>
</evidence>
<dbReference type="EMBL" id="JABXYM010000001">
    <property type="protein sequence ID" value="MCR6095802.1"/>
    <property type="molecule type" value="Genomic_DNA"/>
</dbReference>
<organism evidence="2 3">
    <name type="scientific">Salipaludibacillus agaradhaerens</name>
    <name type="common">Bacillus agaradhaerens</name>
    <dbReference type="NCBI Taxonomy" id="76935"/>
    <lineage>
        <taxon>Bacteria</taxon>
        <taxon>Bacillati</taxon>
        <taxon>Bacillota</taxon>
        <taxon>Bacilli</taxon>
        <taxon>Bacillales</taxon>
        <taxon>Bacillaceae</taxon>
    </lineage>
</organism>
<feature type="transmembrane region" description="Helical" evidence="1">
    <location>
        <begin position="62"/>
        <end position="88"/>
    </location>
</feature>
<proteinExistence type="predicted"/>